<dbReference type="EMBL" id="DS113312">
    <property type="protein sequence ID" value="EAY11798.1"/>
    <property type="molecule type" value="Genomic_DNA"/>
</dbReference>
<dbReference type="SMART" id="SM00165">
    <property type="entry name" value="UBA"/>
    <property type="match status" value="1"/>
</dbReference>
<dbReference type="Proteomes" id="UP000001542">
    <property type="component" value="Unassembled WGS sequence"/>
</dbReference>
<dbReference type="AlphaFoldDB" id="A2E675"/>
<reference evidence="3" key="1">
    <citation type="submission" date="2006-10" db="EMBL/GenBank/DDBJ databases">
        <authorList>
            <person name="Amadeo P."/>
            <person name="Zhao Q."/>
            <person name="Wortman J."/>
            <person name="Fraser-Liggett C."/>
            <person name="Carlton J."/>
        </authorList>
    </citation>
    <scope>NUCLEOTIDE SEQUENCE</scope>
    <source>
        <strain evidence="3">G3</strain>
    </source>
</reference>
<dbReference type="Gene3D" id="1.10.8.10">
    <property type="entry name" value="DNA helicase RuvA subunit, C-terminal domain"/>
    <property type="match status" value="1"/>
</dbReference>
<name>A2E675_TRIV3</name>
<dbReference type="GO" id="GO:0043130">
    <property type="term" value="F:ubiquitin binding"/>
    <property type="evidence" value="ECO:0000318"/>
    <property type="project" value="GO_Central"/>
</dbReference>
<feature type="domain" description="UBA" evidence="2">
    <location>
        <begin position="126"/>
        <end position="168"/>
    </location>
</feature>
<reference evidence="3" key="2">
    <citation type="journal article" date="2007" name="Science">
        <title>Draft genome sequence of the sexually transmitted pathogen Trichomonas vaginalis.</title>
        <authorList>
            <person name="Carlton J.M."/>
            <person name="Hirt R.P."/>
            <person name="Silva J.C."/>
            <person name="Delcher A.L."/>
            <person name="Schatz M."/>
            <person name="Zhao Q."/>
            <person name="Wortman J.R."/>
            <person name="Bidwell S.L."/>
            <person name="Alsmark U.C.M."/>
            <person name="Besteiro S."/>
            <person name="Sicheritz-Ponten T."/>
            <person name="Noel C.J."/>
            <person name="Dacks J.B."/>
            <person name="Foster P.G."/>
            <person name="Simillion C."/>
            <person name="Van de Peer Y."/>
            <person name="Miranda-Saavedra D."/>
            <person name="Barton G.J."/>
            <person name="Westrop G.D."/>
            <person name="Mueller S."/>
            <person name="Dessi D."/>
            <person name="Fiori P.L."/>
            <person name="Ren Q."/>
            <person name="Paulsen I."/>
            <person name="Zhang H."/>
            <person name="Bastida-Corcuera F.D."/>
            <person name="Simoes-Barbosa A."/>
            <person name="Brown M.T."/>
            <person name="Hayes R.D."/>
            <person name="Mukherjee M."/>
            <person name="Okumura C.Y."/>
            <person name="Schneider R."/>
            <person name="Smith A.J."/>
            <person name="Vanacova S."/>
            <person name="Villalvazo M."/>
            <person name="Haas B.J."/>
            <person name="Pertea M."/>
            <person name="Feldblyum T.V."/>
            <person name="Utterback T.R."/>
            <person name="Shu C.L."/>
            <person name="Osoegawa K."/>
            <person name="de Jong P.J."/>
            <person name="Hrdy I."/>
            <person name="Horvathova L."/>
            <person name="Zubacova Z."/>
            <person name="Dolezal P."/>
            <person name="Malik S.B."/>
            <person name="Logsdon J.M. Jr."/>
            <person name="Henze K."/>
            <person name="Gupta A."/>
            <person name="Wang C.C."/>
            <person name="Dunne R.L."/>
            <person name="Upcroft J.A."/>
            <person name="Upcroft P."/>
            <person name="White O."/>
            <person name="Salzberg S.L."/>
            <person name="Tang P."/>
            <person name="Chiu C.-H."/>
            <person name="Lee Y.-S."/>
            <person name="Embley T.M."/>
            <person name="Coombs G.H."/>
            <person name="Mottram J.C."/>
            <person name="Tachezy J."/>
            <person name="Fraser-Liggett C.M."/>
            <person name="Johnson P.J."/>
        </authorList>
    </citation>
    <scope>NUCLEOTIDE SEQUENCE [LARGE SCALE GENOMIC DNA]</scope>
    <source>
        <strain evidence="3">G3</strain>
    </source>
</reference>
<evidence type="ECO:0000259" key="2">
    <source>
        <dbReference type="PROSITE" id="PS50030"/>
    </source>
</evidence>
<dbReference type="OrthoDB" id="419317at2759"/>
<dbReference type="VEuPathDB" id="TrichDB:TVAG_458700"/>
<accession>A2E675</accession>
<dbReference type="VEuPathDB" id="TrichDB:TVAGG3_0394130"/>
<dbReference type="RefSeq" id="XP_001324021.1">
    <property type="nucleotide sequence ID" value="XM_001323986.1"/>
</dbReference>
<keyword evidence="4" id="KW-1185">Reference proteome</keyword>
<dbReference type="PROSITE" id="PS50030">
    <property type="entry name" value="UBA"/>
    <property type="match status" value="1"/>
</dbReference>
<proteinExistence type="predicted"/>
<protein>
    <submittedName>
        <fullName evidence="3">UBA/TS-N domain containing protein</fullName>
    </submittedName>
</protein>
<dbReference type="GO" id="GO:0005654">
    <property type="term" value="C:nucleoplasm"/>
    <property type="evidence" value="ECO:0000318"/>
    <property type="project" value="GO_Central"/>
</dbReference>
<dbReference type="SMR" id="A2E675"/>
<dbReference type="InParanoid" id="A2E675"/>
<evidence type="ECO:0000313" key="4">
    <source>
        <dbReference type="Proteomes" id="UP000001542"/>
    </source>
</evidence>
<dbReference type="GO" id="GO:0070628">
    <property type="term" value="F:proteasome binding"/>
    <property type="evidence" value="ECO:0000318"/>
    <property type="project" value="GO_Central"/>
</dbReference>
<evidence type="ECO:0000313" key="3">
    <source>
        <dbReference type="EMBL" id="EAY11798.1"/>
    </source>
</evidence>
<dbReference type="KEGG" id="tva:4769758"/>
<dbReference type="GO" id="GO:0005829">
    <property type="term" value="C:cytosol"/>
    <property type="evidence" value="ECO:0000318"/>
    <property type="project" value="GO_Central"/>
</dbReference>
<evidence type="ECO:0000256" key="1">
    <source>
        <dbReference type="SAM" id="Coils"/>
    </source>
</evidence>
<dbReference type="Pfam" id="PF00627">
    <property type="entry name" value="UBA"/>
    <property type="match status" value="1"/>
</dbReference>
<feature type="coiled-coil region" evidence="1">
    <location>
        <begin position="280"/>
        <end position="307"/>
    </location>
</feature>
<organism evidence="3 4">
    <name type="scientific">Trichomonas vaginalis (strain ATCC PRA-98 / G3)</name>
    <dbReference type="NCBI Taxonomy" id="412133"/>
    <lineage>
        <taxon>Eukaryota</taxon>
        <taxon>Metamonada</taxon>
        <taxon>Parabasalia</taxon>
        <taxon>Trichomonadida</taxon>
        <taxon>Trichomonadidae</taxon>
        <taxon>Trichomonas</taxon>
    </lineage>
</organism>
<dbReference type="InterPro" id="IPR015940">
    <property type="entry name" value="UBA"/>
</dbReference>
<dbReference type="GO" id="GO:0043161">
    <property type="term" value="P:proteasome-mediated ubiquitin-dependent protein catabolic process"/>
    <property type="evidence" value="ECO:0000318"/>
    <property type="project" value="GO_Central"/>
</dbReference>
<gene>
    <name evidence="3" type="ORF">TVAG_458700</name>
</gene>
<dbReference type="GO" id="GO:0031593">
    <property type="term" value="F:polyubiquitin modification-dependent protein binding"/>
    <property type="evidence" value="ECO:0000318"/>
    <property type="project" value="GO_Central"/>
</dbReference>
<keyword evidence="1" id="KW-0175">Coiled coil</keyword>
<dbReference type="FunFam" id="1.10.8.10:FF:000003">
    <property type="entry name" value="UV excision repair protein RAD23 homolog"/>
    <property type="match status" value="1"/>
</dbReference>
<sequence>MVKIAFISVKGTSVTLDISGKFNPDTVSAQLCKELNLEKQKFLFYQNNFVISKEIPIDEIVKAQCPIVYRKTPTSHSRPKAQITSGIQDLHNAVEQSLMNTTTSKPRIYNSYENVIAHEKKRSAKDPDNMDDMVKKLMEAGFAKDSVIRALRKNDYNPEQAVDYLLNGESNDIQIPALLRLLFNEEQIQRITMIFKREDLPRPNTPYYRHFNEESFTQSDTNYTPANERNAREDVQRIQRRILDDINNFNQAQADYNNGLRNSNSETEKRRIAENIHNNEIKHEKNQERLQQDLQRAQNRLEQILVSKREAGIEDERPPPLRRPRVNPELQPTLNSLTDDEVRQLMDIRGQFDEILQMYVILDKNIDSVRAAME</sequence>
<dbReference type="SUPFAM" id="SSF46934">
    <property type="entry name" value="UBA-like"/>
    <property type="match status" value="1"/>
</dbReference>
<dbReference type="InterPro" id="IPR009060">
    <property type="entry name" value="UBA-like_sf"/>
</dbReference>